<feature type="compositionally biased region" description="Basic and acidic residues" evidence="1">
    <location>
        <begin position="91"/>
        <end position="102"/>
    </location>
</feature>
<dbReference type="AlphaFoldDB" id="A0A9P0DGB8"/>
<reference evidence="2" key="1">
    <citation type="submission" date="2022-01" db="EMBL/GenBank/DDBJ databases">
        <authorList>
            <person name="King R."/>
        </authorList>
    </citation>
    <scope>NUCLEOTIDE SEQUENCE</scope>
</reference>
<sequence>MAILTKQFLKIRRNLQTDLKTDEEQIKMLSDVSCKTIQYLESVAQKGQRILSLGQTCKKFETEREKIIKWMPLSNEYLVSPVEGLQVSSSEKTRKDSLKDSVEPMDPLQPRSPELKATRLTKSTLKSKERPKTTIPKSISSPSIPLETPTPELQKITTIQNITLQTRTFDDSSSSSSSATTEQIDYDEEKPKSLLDRCFVSLQGLEGFWFTCNKVQVDYLEVQEEKRVLAKENKQLRGTIRAVLEAAAMSNSIPNSRVSTRLPSRRSAYSAPFRRMVLD</sequence>
<reference evidence="2" key="2">
    <citation type="submission" date="2022-10" db="EMBL/GenBank/DDBJ databases">
        <authorList>
            <consortium name="ENA_rothamsted_submissions"/>
            <consortium name="culmorum"/>
            <person name="King R."/>
        </authorList>
    </citation>
    <scope>NUCLEOTIDE SEQUENCE</scope>
</reference>
<name>A0A9P0DGB8_PHACE</name>
<feature type="region of interest" description="Disordered" evidence="1">
    <location>
        <begin position="167"/>
        <end position="186"/>
    </location>
</feature>
<evidence type="ECO:0000313" key="2">
    <source>
        <dbReference type="EMBL" id="CAH1116925.1"/>
    </source>
</evidence>
<dbReference type="EMBL" id="OU896707">
    <property type="protein sequence ID" value="CAH1116925.1"/>
    <property type="molecule type" value="Genomic_DNA"/>
</dbReference>
<evidence type="ECO:0000256" key="1">
    <source>
        <dbReference type="SAM" id="MobiDB-lite"/>
    </source>
</evidence>
<organism evidence="2 3">
    <name type="scientific">Phaedon cochleariae</name>
    <name type="common">Mustard beetle</name>
    <dbReference type="NCBI Taxonomy" id="80249"/>
    <lineage>
        <taxon>Eukaryota</taxon>
        <taxon>Metazoa</taxon>
        <taxon>Ecdysozoa</taxon>
        <taxon>Arthropoda</taxon>
        <taxon>Hexapoda</taxon>
        <taxon>Insecta</taxon>
        <taxon>Pterygota</taxon>
        <taxon>Neoptera</taxon>
        <taxon>Endopterygota</taxon>
        <taxon>Coleoptera</taxon>
        <taxon>Polyphaga</taxon>
        <taxon>Cucujiformia</taxon>
        <taxon>Chrysomeloidea</taxon>
        <taxon>Chrysomelidae</taxon>
        <taxon>Chrysomelinae</taxon>
        <taxon>Chrysomelini</taxon>
        <taxon>Phaedon</taxon>
    </lineage>
</organism>
<keyword evidence="3" id="KW-1185">Reference proteome</keyword>
<protein>
    <submittedName>
        <fullName evidence="2">Uncharacterized protein</fullName>
    </submittedName>
</protein>
<accession>A0A9P0DGB8</accession>
<gene>
    <name evidence="2" type="ORF">PHAECO_LOCUS650</name>
</gene>
<dbReference type="OrthoDB" id="7760980at2759"/>
<proteinExistence type="predicted"/>
<dbReference type="Proteomes" id="UP001153737">
    <property type="component" value="Chromosome 1"/>
</dbReference>
<evidence type="ECO:0000313" key="3">
    <source>
        <dbReference type="Proteomes" id="UP001153737"/>
    </source>
</evidence>
<feature type="region of interest" description="Disordered" evidence="1">
    <location>
        <begin position="85"/>
        <end position="149"/>
    </location>
</feature>
<feature type="compositionally biased region" description="Low complexity" evidence="1">
    <location>
        <begin position="133"/>
        <end position="145"/>
    </location>
</feature>